<feature type="transmembrane region" description="Helical" evidence="8">
    <location>
        <begin position="348"/>
        <end position="372"/>
    </location>
</feature>
<name>A0ABT1PVL0_9ACTN</name>
<dbReference type="InterPro" id="IPR018584">
    <property type="entry name" value="GT87"/>
</dbReference>
<evidence type="ECO:0000256" key="5">
    <source>
        <dbReference type="ARBA" id="ARBA00022989"/>
    </source>
</evidence>
<evidence type="ECO:0000256" key="6">
    <source>
        <dbReference type="ARBA" id="ARBA00023136"/>
    </source>
</evidence>
<dbReference type="InterPro" id="IPR016570">
    <property type="entry name" value="UCP010361"/>
</dbReference>
<accession>A0ABT1PVL0</accession>
<feature type="transmembrane region" description="Helical" evidence="8">
    <location>
        <begin position="271"/>
        <end position="292"/>
    </location>
</feature>
<keyword evidence="4 8" id="KW-0812">Transmembrane</keyword>
<evidence type="ECO:0000313" key="9">
    <source>
        <dbReference type="EMBL" id="MCQ4080570.1"/>
    </source>
</evidence>
<dbReference type="Proteomes" id="UP001057702">
    <property type="component" value="Unassembled WGS sequence"/>
</dbReference>
<comment type="subcellular location">
    <subcellularLocation>
        <location evidence="1">Cell membrane</location>
        <topology evidence="1">Multi-pass membrane protein</topology>
    </subcellularLocation>
</comment>
<gene>
    <name evidence="9" type="ORF">NGB36_08125</name>
</gene>
<evidence type="ECO:0000256" key="4">
    <source>
        <dbReference type="ARBA" id="ARBA00022692"/>
    </source>
</evidence>
<evidence type="ECO:0000256" key="2">
    <source>
        <dbReference type="ARBA" id="ARBA00022475"/>
    </source>
</evidence>
<evidence type="ECO:0000256" key="7">
    <source>
        <dbReference type="ARBA" id="ARBA00024033"/>
    </source>
</evidence>
<comment type="similarity">
    <text evidence="7">Belongs to the glycosyltransferase 87 family.</text>
</comment>
<feature type="transmembrane region" description="Helical" evidence="8">
    <location>
        <begin position="202"/>
        <end position="224"/>
    </location>
</feature>
<dbReference type="PIRSF" id="PIRSF010361">
    <property type="entry name" value="UCP010361"/>
    <property type="match status" value="1"/>
</dbReference>
<feature type="transmembrane region" description="Helical" evidence="8">
    <location>
        <begin position="323"/>
        <end position="341"/>
    </location>
</feature>
<feature type="transmembrane region" description="Helical" evidence="8">
    <location>
        <begin position="169"/>
        <end position="190"/>
    </location>
</feature>
<evidence type="ECO:0000256" key="1">
    <source>
        <dbReference type="ARBA" id="ARBA00004651"/>
    </source>
</evidence>
<dbReference type="RefSeq" id="WP_255919478.1">
    <property type="nucleotide sequence ID" value="NZ_JANFNG010000004.1"/>
</dbReference>
<feature type="transmembrane region" description="Helical" evidence="8">
    <location>
        <begin position="130"/>
        <end position="149"/>
    </location>
</feature>
<feature type="transmembrane region" description="Helical" evidence="8">
    <location>
        <begin position="95"/>
        <end position="118"/>
    </location>
</feature>
<dbReference type="EMBL" id="JANFNG010000004">
    <property type="protein sequence ID" value="MCQ4080570.1"/>
    <property type="molecule type" value="Genomic_DNA"/>
</dbReference>
<keyword evidence="6 8" id="KW-0472">Membrane</keyword>
<dbReference type="Pfam" id="PF09594">
    <property type="entry name" value="GT87"/>
    <property type="match status" value="1"/>
</dbReference>
<evidence type="ECO:0000313" key="10">
    <source>
        <dbReference type="Proteomes" id="UP001057702"/>
    </source>
</evidence>
<evidence type="ECO:0000256" key="8">
    <source>
        <dbReference type="SAM" id="Phobius"/>
    </source>
</evidence>
<keyword evidence="3" id="KW-0808">Transferase</keyword>
<keyword evidence="5 8" id="KW-1133">Transmembrane helix</keyword>
<evidence type="ECO:0000256" key="3">
    <source>
        <dbReference type="ARBA" id="ARBA00022679"/>
    </source>
</evidence>
<comment type="caution">
    <text evidence="9">The sequence shown here is derived from an EMBL/GenBank/DDBJ whole genome shotgun (WGS) entry which is preliminary data.</text>
</comment>
<protein>
    <submittedName>
        <fullName evidence="9">DUF2029 domain-containing protein</fullName>
    </submittedName>
</protein>
<organism evidence="9 10">
    <name type="scientific">Streptomyces humicola</name>
    <dbReference type="NCBI Taxonomy" id="2953240"/>
    <lineage>
        <taxon>Bacteria</taxon>
        <taxon>Bacillati</taxon>
        <taxon>Actinomycetota</taxon>
        <taxon>Actinomycetes</taxon>
        <taxon>Kitasatosporales</taxon>
        <taxon>Streptomycetaceae</taxon>
        <taxon>Streptomyces</taxon>
    </lineage>
</organism>
<keyword evidence="2" id="KW-1003">Cell membrane</keyword>
<feature type="transmembrane region" description="Helical" evidence="8">
    <location>
        <begin position="299"/>
        <end position="317"/>
    </location>
</feature>
<keyword evidence="10" id="KW-1185">Reference proteome</keyword>
<proteinExistence type="inferred from homology"/>
<sequence length="426" mass="46191">MRLYRTSTPDRPDRRFGVWPLLLLLLAWAVTRALLILALHGDWKFPGTDVSPDVWRIYRGWYEVLRSGSFPINDVTWQYPPVAAAAMLAPALLPFFSYAGAFYVLACACDFIVLVLLLRAGRTNGGGLAGAWLWVVGMAVLGPIVLARYDVMVTAVAVGTLLAAVRHPRVAGVLAAIGALFKVWPVLALIGVARGRATRRAWTTAAVAGAVICGLFLAFTRGAFGFLTEQKDRGIEIESAAALPFHLARYAGLWHGTDRLNYGSFEFLGPYVHTVATLSIAVTALAFAWLVWWRIKARVFTTAVLFDAAFTAVLLFITTSRVISPQYMIWLLGLGGLCLATRSTVQRFPVLLALVACVFTVLEFPIGFGHVINSDGPGLVLMLSRNGLLVAASFSACRSLWRSSVPTSSAAVPHARTREDEPALSG</sequence>
<reference evidence="9" key="1">
    <citation type="submission" date="2022-06" db="EMBL/GenBank/DDBJ databases">
        <title>Draft genome sequence of Streptomyces sp. RB6PN25 isolated from peat swamp forest in Thailand.</title>
        <authorList>
            <person name="Duangmal K."/>
            <person name="Klaysubun C."/>
        </authorList>
    </citation>
    <scope>NUCLEOTIDE SEQUENCE</scope>
    <source>
        <strain evidence="9">RB6PN25</strain>
    </source>
</reference>
<feature type="transmembrane region" description="Helical" evidence="8">
    <location>
        <begin position="21"/>
        <end position="41"/>
    </location>
</feature>